<dbReference type="SUPFAM" id="SSF109604">
    <property type="entry name" value="HD-domain/PDEase-like"/>
    <property type="match status" value="1"/>
</dbReference>
<dbReference type="EMBL" id="CP028941">
    <property type="protein sequence ID" value="QKM63195.1"/>
    <property type="molecule type" value="Genomic_DNA"/>
</dbReference>
<dbReference type="InterPro" id="IPR052020">
    <property type="entry name" value="Cyclic_di-GMP/3'3'-cGAMP_PDE"/>
</dbReference>
<dbReference type="GO" id="GO:0008081">
    <property type="term" value="F:phosphoric diester hydrolase activity"/>
    <property type="evidence" value="ECO:0007669"/>
    <property type="project" value="UniProtKB-ARBA"/>
</dbReference>
<dbReference type="Pfam" id="PF13487">
    <property type="entry name" value="HD_5"/>
    <property type="match status" value="1"/>
</dbReference>
<feature type="domain" description="HD-GYP" evidence="3">
    <location>
        <begin position="300"/>
        <end position="497"/>
    </location>
</feature>
<dbReference type="PANTHER" id="PTHR45228:SF9">
    <property type="entry name" value="3'3'-CGAMP-SPECIFIC PHOSPHODIESTERASE 2"/>
    <property type="match status" value="1"/>
</dbReference>
<protein>
    <recommendedName>
        <fullName evidence="6">Response regulator c-di-GMP phosphodiesterase, RpfG family, contains REC and HD-GYP domains</fullName>
    </recommendedName>
</protein>
<sequence>MLQNAHQPWQILIVDDETGLHDVTRLVLRRMQYAGQPVELISAYSAKEAEEIIKVTPNIAVAIVDVVMENDRAGLDLVKIIRDQYSMNKIRIILRTGNPGMAPEREVIQHFEIDDYRDKTELTADRLFTAVYTALRSFNTLRIIDETSHGLEQIIRSADSLLQSENKNTALLTALLKNLQEVHVISESPLLFGDYLGIHYASTEPMIAIANGIYADLAGNTLDHIGDEDLRELLHSHLSSRAIYIGEKGILLGITLPNQQYLALWIASKGMLRAHVTYLIQILLERFNSNLMQNHLHNEILEAQRTALSKLCEAVEMRSKETGQHIYRMAAYSKLLAKLYGLPEDQVNLIEAAAPLHDIGKVAIPDSVLNKAGPLTPDEMNTMRTHAQNGYDLLAHSSSKMLQTGAEVALTHHERWDGEGYPRGLKGTEIPLFGRIVNVADVFDALMSRRIYKEPFPLDKTIQIMTDLSDKAFDPKLIDLLVVNKNQFRAIFEQNPDQND</sequence>
<reference evidence="4 5" key="1">
    <citation type="submission" date="2018-04" db="EMBL/GenBank/DDBJ databases">
        <title>Polynucleobacter sp. LimPoW16 genome.</title>
        <authorList>
            <person name="Hahn M.W."/>
        </authorList>
    </citation>
    <scope>NUCLEOTIDE SEQUENCE [LARGE SCALE GENOMIC DNA]</scope>
    <source>
        <strain evidence="4 5">LimPoW16</strain>
    </source>
</reference>
<evidence type="ECO:0000313" key="5">
    <source>
        <dbReference type="Proteomes" id="UP000500806"/>
    </source>
</evidence>
<dbReference type="PANTHER" id="PTHR45228">
    <property type="entry name" value="CYCLIC DI-GMP PHOSPHODIESTERASE TM_0186-RELATED"/>
    <property type="match status" value="1"/>
</dbReference>
<dbReference type="Gene3D" id="3.40.50.2300">
    <property type="match status" value="1"/>
</dbReference>
<keyword evidence="1" id="KW-0597">Phosphoprotein</keyword>
<dbReference type="InterPro" id="IPR003607">
    <property type="entry name" value="HD/PDEase_dom"/>
</dbReference>
<gene>
    <name evidence="4" type="ORF">DCO16_09130</name>
</gene>
<keyword evidence="5" id="KW-1185">Reference proteome</keyword>
<dbReference type="InterPro" id="IPR001789">
    <property type="entry name" value="Sig_transdc_resp-reg_receiver"/>
</dbReference>
<dbReference type="Proteomes" id="UP000500806">
    <property type="component" value="Chromosome"/>
</dbReference>
<dbReference type="KEGG" id="pani:DCO16_09130"/>
<evidence type="ECO:0008006" key="6">
    <source>
        <dbReference type="Google" id="ProtNLM"/>
    </source>
</evidence>
<feature type="modified residue" description="4-aspartylphosphate" evidence="1">
    <location>
        <position position="65"/>
    </location>
</feature>
<dbReference type="GO" id="GO:0000160">
    <property type="term" value="P:phosphorelay signal transduction system"/>
    <property type="evidence" value="ECO:0007669"/>
    <property type="project" value="InterPro"/>
</dbReference>
<dbReference type="InterPro" id="IPR011006">
    <property type="entry name" value="CheY-like_superfamily"/>
</dbReference>
<dbReference type="SUPFAM" id="SSF52172">
    <property type="entry name" value="CheY-like"/>
    <property type="match status" value="1"/>
</dbReference>
<name>A0A6M9PWQ9_9BURK</name>
<dbReference type="SMART" id="SM00448">
    <property type="entry name" value="REC"/>
    <property type="match status" value="1"/>
</dbReference>
<evidence type="ECO:0000259" key="2">
    <source>
        <dbReference type="PROSITE" id="PS50110"/>
    </source>
</evidence>
<proteinExistence type="predicted"/>
<dbReference type="PROSITE" id="PS51832">
    <property type="entry name" value="HD_GYP"/>
    <property type="match status" value="1"/>
</dbReference>
<dbReference type="RefSeq" id="WP_173943360.1">
    <property type="nucleotide sequence ID" value="NZ_CBCSCD010000006.1"/>
</dbReference>
<dbReference type="AlphaFoldDB" id="A0A6M9PWQ9"/>
<accession>A0A6M9PWQ9</accession>
<dbReference type="Pfam" id="PF11849">
    <property type="entry name" value="DUF3369"/>
    <property type="match status" value="1"/>
</dbReference>
<dbReference type="InterPro" id="IPR021800">
    <property type="entry name" value="DUF3369"/>
</dbReference>
<dbReference type="PROSITE" id="PS50110">
    <property type="entry name" value="RESPONSE_REGULATORY"/>
    <property type="match status" value="1"/>
</dbReference>
<evidence type="ECO:0000256" key="1">
    <source>
        <dbReference type="PROSITE-ProRule" id="PRU00169"/>
    </source>
</evidence>
<organism evidence="4 5">
    <name type="scientific">Polynucleobacter antarcticus</name>
    <dbReference type="NCBI Taxonomy" id="1743162"/>
    <lineage>
        <taxon>Bacteria</taxon>
        <taxon>Pseudomonadati</taxon>
        <taxon>Pseudomonadota</taxon>
        <taxon>Betaproteobacteria</taxon>
        <taxon>Burkholderiales</taxon>
        <taxon>Burkholderiaceae</taxon>
        <taxon>Polynucleobacter</taxon>
    </lineage>
</organism>
<dbReference type="CDD" id="cd00077">
    <property type="entry name" value="HDc"/>
    <property type="match status" value="1"/>
</dbReference>
<feature type="domain" description="Response regulatory" evidence="2">
    <location>
        <begin position="10"/>
        <end position="134"/>
    </location>
</feature>
<evidence type="ECO:0000259" key="3">
    <source>
        <dbReference type="PROSITE" id="PS51832"/>
    </source>
</evidence>
<evidence type="ECO:0000313" key="4">
    <source>
        <dbReference type="EMBL" id="QKM63195.1"/>
    </source>
</evidence>
<dbReference type="InterPro" id="IPR037522">
    <property type="entry name" value="HD_GYP_dom"/>
</dbReference>
<dbReference type="Gene3D" id="1.10.3210.10">
    <property type="entry name" value="Hypothetical protein af1432"/>
    <property type="match status" value="1"/>
</dbReference>
<dbReference type="SMART" id="SM00471">
    <property type="entry name" value="HDc"/>
    <property type="match status" value="1"/>
</dbReference>